<dbReference type="PROSITE" id="PS00231">
    <property type="entry name" value="F_ACTIN_CAPPING_BETA"/>
    <property type="match status" value="1"/>
</dbReference>
<dbReference type="GO" id="GO:0008290">
    <property type="term" value="C:F-actin capping protein complex"/>
    <property type="evidence" value="ECO:0007669"/>
    <property type="project" value="UniProtKB-UniRule"/>
</dbReference>
<dbReference type="AlphaFoldDB" id="B9EPC3"/>
<comment type="similarity">
    <text evidence="2 7">Belongs to the F-actin-capping protein beta subunit family.</text>
</comment>
<evidence type="ECO:0000313" key="8">
    <source>
        <dbReference type="EMBL" id="ACM09370.1"/>
    </source>
</evidence>
<evidence type="ECO:0000256" key="3">
    <source>
        <dbReference type="ARBA" id="ARBA00022467"/>
    </source>
</evidence>
<keyword evidence="5 7" id="KW-0009">Actin-binding</keyword>
<dbReference type="SUPFAM" id="SSF90096">
    <property type="entry name" value="Subunits of heterodimeric actin filament capping protein Capz"/>
    <property type="match status" value="1"/>
</dbReference>
<dbReference type="FunFam" id="1.20.58.570:FF:000001">
    <property type="entry name" value="F-actin-capping protein subunit beta"/>
    <property type="match status" value="1"/>
</dbReference>
<dbReference type="Gene3D" id="3.90.1150.210">
    <property type="entry name" value="F-actin capping protein, beta subunit"/>
    <property type="match status" value="1"/>
</dbReference>
<protein>
    <recommendedName>
        <fullName evidence="7">F-actin-capping protein subunit beta</fullName>
    </recommendedName>
</protein>
<dbReference type="Pfam" id="PF01115">
    <property type="entry name" value="F_actin_cap_B"/>
    <property type="match status" value="1"/>
</dbReference>
<keyword evidence="3 7" id="KW-0117">Actin capping</keyword>
<reference evidence="8" key="2">
    <citation type="journal article" date="2010" name="BMC Genomics">
        <title>Salmo salar and Esox lucius full-length cDNA sequences reveal changes in evolutionary pressures on a post-tetraploidization genome.</title>
        <authorList>
            <person name="Leong J.S."/>
            <person name="Jantzen S.G."/>
            <person name="von Schalburg K.R."/>
            <person name="Cooper G.A."/>
            <person name="Messmer A.M."/>
            <person name="Liao N.Y."/>
            <person name="Munro S."/>
            <person name="Moore R."/>
            <person name="Holt R.A."/>
            <person name="Jones S.J."/>
            <person name="Davidson W.S."/>
            <person name="Koop B.F."/>
        </authorList>
    </citation>
    <scope>NUCLEOTIDE SEQUENCE</scope>
    <source>
        <tissue evidence="8">Thymus</tissue>
    </source>
</reference>
<sequence length="174" mass="19714">MSKQNKRLDCCLDLMRRMPPQNVEKNLSDLIQLAPEDLMEDLLATVDQPLKVSICPETQRQYLLCDYNRDGDSYRSPWSNKYDPPLADGAIPSGRLRKLEVDANNAFNQYRELYYEGGISSVYLWDIDGGFAGVVLIKKSGEGSKKNPGMLGFVARFLKLMRKNQVPQSSAVFN</sequence>
<evidence type="ECO:0000256" key="7">
    <source>
        <dbReference type="RuleBase" id="RU365078"/>
    </source>
</evidence>
<name>B9EPC3_SALSA</name>
<evidence type="ECO:0000256" key="6">
    <source>
        <dbReference type="ARBA" id="ARBA00023212"/>
    </source>
</evidence>
<dbReference type="GO" id="GO:0000902">
    <property type="term" value="P:cell morphogenesis"/>
    <property type="evidence" value="ECO:0007669"/>
    <property type="project" value="TreeGrafter"/>
</dbReference>
<dbReference type="InterPro" id="IPR037282">
    <property type="entry name" value="CapZ_alpha/beta"/>
</dbReference>
<reference evidence="8" key="3">
    <citation type="submission" date="2010-08" db="EMBL/GenBank/DDBJ databases">
        <authorList>
            <consortium name="cGRASP (B.F. Koop &amp; W.S. Davidson)"/>
        </authorList>
    </citation>
    <scope>NUCLEOTIDE SEQUENCE</scope>
    <source>
        <tissue evidence="8">Thymus</tissue>
    </source>
</reference>
<gene>
    <name evidence="8" type="primary">CAPZB</name>
</gene>
<evidence type="ECO:0000256" key="2">
    <source>
        <dbReference type="ARBA" id="ARBA00006039"/>
    </source>
</evidence>
<dbReference type="InterPro" id="IPR019771">
    <property type="entry name" value="F-actin_capping_bsu_CS"/>
</dbReference>
<keyword evidence="6 7" id="KW-0206">Cytoskeleton</keyword>
<dbReference type="GO" id="GO:0030036">
    <property type="term" value="P:actin cytoskeleton organization"/>
    <property type="evidence" value="ECO:0007669"/>
    <property type="project" value="InterPro"/>
</dbReference>
<evidence type="ECO:0000256" key="5">
    <source>
        <dbReference type="ARBA" id="ARBA00023203"/>
    </source>
</evidence>
<accession>B9EPC3</accession>
<evidence type="ECO:0000256" key="4">
    <source>
        <dbReference type="ARBA" id="ARBA00022490"/>
    </source>
</evidence>
<keyword evidence="4 7" id="KW-0963">Cytoplasm</keyword>
<comment type="subcellular location">
    <subcellularLocation>
        <location evidence="1 7">Cytoplasm</location>
        <location evidence="1 7">Cytoskeleton</location>
    </subcellularLocation>
</comment>
<dbReference type="Gene3D" id="1.20.58.570">
    <property type="match status" value="1"/>
</dbReference>
<dbReference type="PANTHER" id="PTHR10619">
    <property type="entry name" value="F-ACTIN-CAPPING PROTEIN SUBUNIT BETA"/>
    <property type="match status" value="1"/>
</dbReference>
<proteinExistence type="evidence at transcript level"/>
<dbReference type="PANTHER" id="PTHR10619:SF0">
    <property type="entry name" value="F-ACTIN-CAPPING PROTEIN SUBUNIT BETA ISOFORMS 1 AND 2"/>
    <property type="match status" value="1"/>
</dbReference>
<dbReference type="GO" id="GO:0051016">
    <property type="term" value="P:barbed-end actin filament capping"/>
    <property type="evidence" value="ECO:0007669"/>
    <property type="project" value="UniProtKB-UniRule"/>
</dbReference>
<dbReference type="InterPro" id="IPR043175">
    <property type="entry name" value="CAPZB_N"/>
</dbReference>
<dbReference type="PRINTS" id="PR00192">
    <property type="entry name" value="FACTINCAPB"/>
</dbReference>
<dbReference type="EMBL" id="BT057498">
    <property type="protein sequence ID" value="ACM09370.1"/>
    <property type="molecule type" value="mRNA"/>
</dbReference>
<dbReference type="InterPro" id="IPR042276">
    <property type="entry name" value="CapZ_alpha/beta_2"/>
</dbReference>
<dbReference type="GO" id="GO:0051015">
    <property type="term" value="F:actin filament binding"/>
    <property type="evidence" value="ECO:0007669"/>
    <property type="project" value="TreeGrafter"/>
</dbReference>
<evidence type="ECO:0000256" key="1">
    <source>
        <dbReference type="ARBA" id="ARBA00004245"/>
    </source>
</evidence>
<reference evidence="8" key="1">
    <citation type="submission" date="2009-01" db="EMBL/GenBank/DDBJ databases">
        <authorList>
            <consortium name="cGRASP (B.F. Koop &amp; W.S. Davidson)"/>
            <person name="Leong J."/>
            <person name="von Schalburg K."/>
            <person name="Cooper G."/>
            <person name="Moore R."/>
            <person name="Holt R."/>
            <person name="Davidson W.S."/>
            <person name="Koop B.F."/>
        </authorList>
    </citation>
    <scope>NUCLEOTIDE SEQUENCE</scope>
    <source>
        <tissue evidence="8">Thymus</tissue>
    </source>
</reference>
<dbReference type="InterPro" id="IPR001698">
    <property type="entry name" value="CAPZB"/>
</dbReference>
<dbReference type="GO" id="GO:0005737">
    <property type="term" value="C:cytoplasm"/>
    <property type="evidence" value="ECO:0007669"/>
    <property type="project" value="InterPro"/>
</dbReference>
<comment type="subunit">
    <text evidence="7">Heterodimer of an alpha and a beta subunit.</text>
</comment>
<comment type="function">
    <text evidence="7">F-actin-capping proteins bind in a Ca(2+)-independent manner to the fast growing ends of actin filaments (barbed end) thereby blocking the exchange of subunits at these ends. Unlike other capping proteins (such as gelsolin and severin), these proteins do not sever actin filaments.</text>
</comment>
<organism evidence="8">
    <name type="scientific">Salmo salar</name>
    <name type="common">Atlantic salmon</name>
    <dbReference type="NCBI Taxonomy" id="8030"/>
    <lineage>
        <taxon>Eukaryota</taxon>
        <taxon>Metazoa</taxon>
        <taxon>Chordata</taxon>
        <taxon>Craniata</taxon>
        <taxon>Vertebrata</taxon>
        <taxon>Euteleostomi</taxon>
        <taxon>Actinopterygii</taxon>
        <taxon>Neopterygii</taxon>
        <taxon>Teleostei</taxon>
        <taxon>Protacanthopterygii</taxon>
        <taxon>Salmoniformes</taxon>
        <taxon>Salmonidae</taxon>
        <taxon>Salmoninae</taxon>
        <taxon>Salmo</taxon>
    </lineage>
</organism>